<dbReference type="PANTHER" id="PTHR33018">
    <property type="entry name" value="OS10G0338966 PROTEIN-RELATED"/>
    <property type="match status" value="1"/>
</dbReference>
<keyword evidence="2" id="KW-1185">Reference proteome</keyword>
<protein>
    <recommendedName>
        <fullName evidence="3">Transposase Tnp1/En/Spm-like domain-containing protein</fullName>
    </recommendedName>
</protein>
<sequence length="277" mass="30497">MLQAVVVSIDPRRVYINDPNDVEFKTVRVTNRGPNGEEFACLIILCSWKSIGGAIDSFTETFGRWFKCIIVAHTKKNGEPVNSYVAETFDILGDSSLPSKTPKEKGDLLSNILGPEKGSYVRGYGKGVTKTKLAIASEKEEHICRIENEYKELKEKVAVMEQLINSFINSKSHSNLSGEQSNAHNRPTRGDVGIQGQKCDLLDWTGSGNIVAVGYFISDDPQDSVLGVPLGPFAMKVGVDFVREPNAFLWRPTSGLTCIEESVGNIIAWPADKVIMR</sequence>
<dbReference type="AlphaFoldDB" id="A0A803QF46"/>
<evidence type="ECO:0008006" key="3">
    <source>
        <dbReference type="Google" id="ProtNLM"/>
    </source>
</evidence>
<dbReference type="Proteomes" id="UP000596661">
    <property type="component" value="Chromosome 9"/>
</dbReference>
<dbReference type="EnsemblPlants" id="evm.model.09.1652">
    <property type="protein sequence ID" value="cds.evm.model.09.1652"/>
    <property type="gene ID" value="evm.TU.09.1652"/>
</dbReference>
<name>A0A803QF46_CANSA</name>
<dbReference type="PANTHER" id="PTHR33018:SF34">
    <property type="entry name" value="OS02G0472350 PROTEIN"/>
    <property type="match status" value="1"/>
</dbReference>
<accession>A0A803QF46</accession>
<dbReference type="Gene3D" id="3.20.20.70">
    <property type="entry name" value="Aldolase class I"/>
    <property type="match status" value="1"/>
</dbReference>
<dbReference type="EMBL" id="UZAU01000774">
    <property type="status" value="NOT_ANNOTATED_CDS"/>
    <property type="molecule type" value="Genomic_DNA"/>
</dbReference>
<dbReference type="InterPro" id="IPR013785">
    <property type="entry name" value="Aldolase_TIM"/>
</dbReference>
<proteinExistence type="predicted"/>
<reference evidence="1" key="2">
    <citation type="submission" date="2021-03" db="UniProtKB">
        <authorList>
            <consortium name="EnsemblPlants"/>
        </authorList>
    </citation>
    <scope>IDENTIFICATION</scope>
</reference>
<evidence type="ECO:0000313" key="2">
    <source>
        <dbReference type="Proteomes" id="UP000596661"/>
    </source>
</evidence>
<reference evidence="1" key="1">
    <citation type="submission" date="2018-11" db="EMBL/GenBank/DDBJ databases">
        <authorList>
            <person name="Grassa J C."/>
        </authorList>
    </citation>
    <scope>NUCLEOTIDE SEQUENCE [LARGE SCALE GENOMIC DNA]</scope>
</reference>
<organism evidence="1 2">
    <name type="scientific">Cannabis sativa</name>
    <name type="common">Hemp</name>
    <name type="synonym">Marijuana</name>
    <dbReference type="NCBI Taxonomy" id="3483"/>
    <lineage>
        <taxon>Eukaryota</taxon>
        <taxon>Viridiplantae</taxon>
        <taxon>Streptophyta</taxon>
        <taxon>Embryophyta</taxon>
        <taxon>Tracheophyta</taxon>
        <taxon>Spermatophyta</taxon>
        <taxon>Magnoliopsida</taxon>
        <taxon>eudicotyledons</taxon>
        <taxon>Gunneridae</taxon>
        <taxon>Pentapetalae</taxon>
        <taxon>rosids</taxon>
        <taxon>fabids</taxon>
        <taxon>Rosales</taxon>
        <taxon>Cannabaceae</taxon>
        <taxon>Cannabis</taxon>
    </lineage>
</organism>
<evidence type="ECO:0000313" key="1">
    <source>
        <dbReference type="EnsemblPlants" id="cds.evm.model.09.1652"/>
    </source>
</evidence>
<dbReference type="Gramene" id="evm.model.09.1652">
    <property type="protein sequence ID" value="cds.evm.model.09.1652"/>
    <property type="gene ID" value="evm.TU.09.1652"/>
</dbReference>